<evidence type="ECO:0000256" key="15">
    <source>
        <dbReference type="ARBA" id="ARBA00046458"/>
    </source>
</evidence>
<evidence type="ECO:0000313" key="18">
    <source>
        <dbReference type="Proteomes" id="UP000515202"/>
    </source>
</evidence>
<dbReference type="GO" id="GO:0070062">
    <property type="term" value="C:extracellular exosome"/>
    <property type="evidence" value="ECO:0007669"/>
    <property type="project" value="TreeGrafter"/>
</dbReference>
<evidence type="ECO:0000256" key="9">
    <source>
        <dbReference type="ARBA" id="ARBA00023180"/>
    </source>
</evidence>
<accession>A0A6P3RGQ4</accession>
<dbReference type="PANTHER" id="PTHR46958">
    <property type="entry name" value="B-CELL RECEPTOR CD22"/>
    <property type="match status" value="1"/>
</dbReference>
<dbReference type="Gene3D" id="2.60.40.10">
    <property type="entry name" value="Immunoglobulins"/>
    <property type="match status" value="7"/>
</dbReference>
<dbReference type="InterPro" id="IPR013783">
    <property type="entry name" value="Ig-like_fold"/>
</dbReference>
<dbReference type="GeneID" id="105306634"/>
<comment type="function">
    <text evidence="14">Most highly expressed siglec (sialic acid-binding immunoglobulin-like lectin) on B-cells that plays a role in various aspects of B-cell biology including differentiation, antigen presentation, and trafficking to bone marrow. Binds to alpha 2,6-linked sialic acid residues of surface molecules such as CD22 itself, CD45 and IgM in a cis configuration. Can also bind to ligands on other cells as an adhesion molecule in a trans configuration. Acts as an inhibitory coreceptor on the surface of B-cells and inhibits B-cell receptor induced signaling, characterized by inhibition of the calcium mobilization and cellular activation. Mechanistically, the immunoreceptor tyrosine-based inhibitory motif domain is phosphorylated by the Src kinase LYN, which in turn leads to the recruitment of the protein tyrosine phosphatase 1/PTPN6, leading to the negative regulation of BCR signaling. If this negative signaling from is of sufficient strength, apoptosis of the B-cell can be induced.</text>
</comment>
<sequence length="935" mass="105407">MDPGRLALRSCKALNRPVLSRPQGWTAWPCPEPWCLMPTVPNTPPCFSSLSISGLESTSCVPEAAWRSLGLLPRRNSMHLLGPLLLLLVPEYLAFSDSEDWKFEHPKTLYAWEGACIQIPCQYKIPEKREPRNNKRKVLDDLTVYHNYTYDQTAKDFRGSILYQMTKMKEFQGRIQFLGDDMSDCTLHIRSVNTQDSGVLGLRMISGADKWMENIFLNVSKTAPPPLIQLPLEIRESQEVTLTCLLNFSCVGYQIRLQWSLESFQLLSVTSTTLTTKTVSTQSKLTMQPNWTHHGQNLTCQLWNDNAGGLLSYKTVQLDVKHTPKLEIKVSPEDATVKEGNSVTMTCQIISSNPEYLTIFWLKDGNRLEEQETLQREKKMVTLTLPSVTKDMSGKYHCVARNDIGSEQSQVALQVLYAPRHSWVQIQSSPAREGSGVALTCMAVANPPSTDYTWYHNNTEIWRSTNETFYISKVSLSHAGKYSCLAKNSIDSGPMSRDAELDIQYAPKEVTIVLQNPTPIREGDNVTLTCNYTSSNPRVIRYEWSPRGSWNELVPGVLTIQKVSWNAGPFTCAACNTWCSWAAPVNLHIKYAPKGVKVLSIIPHSEIHSGDRVLLQCNFSSSHPTDVRFFWKKNGILLKEGRELSFDSISPEDAGSYNCLVNNSIGQSTSETWMLQVLYAPRRLWVSMSPKDSVMEGKRAVLTCESDANPPISQYTWFDWNNQNLHHYDQMLRLDPVKVEHSGAYWCQAANQLGVGQSPPSTLTVYYSPETISRRVALGVGLCLAILLLAIWGVKFQQSWRRIQSQQGLQENSSGQSFFVRNKKIRRAPLSEGPHSLGCYNPVMEDAISYAVLNFPENDTPRIGDAGTSEVPRLSLNRDNTVTYSVVHKRQVGDYENVTPDVPEDEEIHYSELVHFGAGGRPLDHEGVEYVTLKR</sequence>
<dbReference type="CTD" id="933"/>
<evidence type="ECO:0000256" key="3">
    <source>
        <dbReference type="ARBA" id="ARBA00022729"/>
    </source>
</evidence>
<feature type="transmembrane region" description="Helical" evidence="16">
    <location>
        <begin position="776"/>
        <end position="794"/>
    </location>
</feature>
<keyword evidence="6" id="KW-0130">Cell adhesion</keyword>
<dbReference type="GO" id="GO:0033691">
    <property type="term" value="F:sialic acid binding"/>
    <property type="evidence" value="ECO:0007669"/>
    <property type="project" value="TreeGrafter"/>
</dbReference>
<dbReference type="PANTHER" id="PTHR46958:SF1">
    <property type="entry name" value="B-CELL RECEPTOR CD22"/>
    <property type="match status" value="1"/>
</dbReference>
<feature type="domain" description="Ig-like" evidence="17">
    <location>
        <begin position="225"/>
        <end position="317"/>
    </location>
</feature>
<dbReference type="Pfam" id="PF13927">
    <property type="entry name" value="Ig_3"/>
    <property type="match status" value="3"/>
</dbReference>
<dbReference type="FunFam" id="2.60.40.10:FF:000032">
    <property type="entry name" value="palladin isoform X1"/>
    <property type="match status" value="1"/>
</dbReference>
<dbReference type="SUPFAM" id="SSF48726">
    <property type="entry name" value="Immunoglobulin"/>
    <property type="match status" value="7"/>
</dbReference>
<dbReference type="InterPro" id="IPR013162">
    <property type="entry name" value="CD80_C2-set"/>
</dbReference>
<feature type="domain" description="Ig-like" evidence="17">
    <location>
        <begin position="419"/>
        <end position="502"/>
    </location>
</feature>
<evidence type="ECO:0000256" key="12">
    <source>
        <dbReference type="ARBA" id="ARBA00040106"/>
    </source>
</evidence>
<dbReference type="PROSITE" id="PS50835">
    <property type="entry name" value="IG_LIKE"/>
    <property type="match status" value="6"/>
</dbReference>
<evidence type="ECO:0000256" key="14">
    <source>
        <dbReference type="ARBA" id="ARBA00045430"/>
    </source>
</evidence>
<organism evidence="18 19">
    <name type="scientific">Pteropus vampyrus</name>
    <name type="common">Large flying fox</name>
    <dbReference type="NCBI Taxonomy" id="132908"/>
    <lineage>
        <taxon>Eukaryota</taxon>
        <taxon>Metazoa</taxon>
        <taxon>Chordata</taxon>
        <taxon>Craniata</taxon>
        <taxon>Vertebrata</taxon>
        <taxon>Euteleostomi</taxon>
        <taxon>Mammalia</taxon>
        <taxon>Eutheria</taxon>
        <taxon>Laurasiatheria</taxon>
        <taxon>Chiroptera</taxon>
        <taxon>Yinpterochiroptera</taxon>
        <taxon>Pteropodoidea</taxon>
        <taxon>Pteropodidae</taxon>
        <taxon>Pteropodinae</taxon>
        <taxon>Pteropus</taxon>
    </lineage>
</organism>
<dbReference type="InterPro" id="IPR036179">
    <property type="entry name" value="Ig-like_dom_sf"/>
</dbReference>
<dbReference type="InterPro" id="IPR056386">
    <property type="entry name" value="Ig_CD22"/>
</dbReference>
<evidence type="ECO:0000256" key="11">
    <source>
        <dbReference type="ARBA" id="ARBA00038361"/>
    </source>
</evidence>
<keyword evidence="18" id="KW-1185">Reference proteome</keyword>
<dbReference type="SMART" id="SM00408">
    <property type="entry name" value="IGc2"/>
    <property type="match status" value="5"/>
</dbReference>
<dbReference type="GO" id="GO:0042609">
    <property type="term" value="F:CD4 receptor binding"/>
    <property type="evidence" value="ECO:0007669"/>
    <property type="project" value="TreeGrafter"/>
</dbReference>
<dbReference type="Pfam" id="PF08205">
    <property type="entry name" value="C2-set_2"/>
    <property type="match status" value="1"/>
</dbReference>
<comment type="similarity">
    <text evidence="11">Belongs to the immunoglobulin superfamily. SIGLEC (sialic acid binding Ig-like lectin) family.</text>
</comment>
<evidence type="ECO:0000256" key="16">
    <source>
        <dbReference type="SAM" id="Phobius"/>
    </source>
</evidence>
<keyword evidence="5" id="KW-0677">Repeat</keyword>
<feature type="domain" description="Ig-like" evidence="17">
    <location>
        <begin position="593"/>
        <end position="670"/>
    </location>
</feature>
<dbReference type="RefSeq" id="XP_011380065.1">
    <property type="nucleotide sequence ID" value="XM_011381763.1"/>
</dbReference>
<dbReference type="OrthoDB" id="10039395at2759"/>
<evidence type="ECO:0000256" key="1">
    <source>
        <dbReference type="ARBA" id="ARBA00004251"/>
    </source>
</evidence>
<dbReference type="GO" id="GO:0009897">
    <property type="term" value="C:external side of plasma membrane"/>
    <property type="evidence" value="ECO:0007669"/>
    <property type="project" value="TreeGrafter"/>
</dbReference>
<evidence type="ECO:0000256" key="13">
    <source>
        <dbReference type="ARBA" id="ARBA00041781"/>
    </source>
</evidence>
<evidence type="ECO:0000256" key="10">
    <source>
        <dbReference type="ARBA" id="ARBA00023319"/>
    </source>
</evidence>
<keyword evidence="9" id="KW-0325">Glycoprotein</keyword>
<reference evidence="19" key="1">
    <citation type="submission" date="2025-08" db="UniProtKB">
        <authorList>
            <consortium name="RefSeq"/>
        </authorList>
    </citation>
    <scope>IDENTIFICATION</scope>
    <source>
        <tissue evidence="19">Kidney</tissue>
    </source>
</reference>
<dbReference type="Pfam" id="PF13895">
    <property type="entry name" value="Ig_2"/>
    <property type="match status" value="1"/>
</dbReference>
<dbReference type="InterPro" id="IPR003599">
    <property type="entry name" value="Ig_sub"/>
</dbReference>
<keyword evidence="16" id="KW-1133">Transmembrane helix</keyword>
<dbReference type="InterPro" id="IPR003598">
    <property type="entry name" value="Ig_sub2"/>
</dbReference>
<dbReference type="AlphaFoldDB" id="A0A6P3RGQ4"/>
<dbReference type="Proteomes" id="UP000515202">
    <property type="component" value="Unplaced"/>
</dbReference>
<evidence type="ECO:0000259" key="17">
    <source>
        <dbReference type="PROSITE" id="PS50835"/>
    </source>
</evidence>
<dbReference type="GO" id="GO:0042113">
    <property type="term" value="P:B cell activation"/>
    <property type="evidence" value="ECO:0007669"/>
    <property type="project" value="TreeGrafter"/>
</dbReference>
<dbReference type="GO" id="GO:0030246">
    <property type="term" value="F:carbohydrate binding"/>
    <property type="evidence" value="ECO:0007669"/>
    <property type="project" value="UniProtKB-KW"/>
</dbReference>
<proteinExistence type="inferred from homology"/>
<feature type="domain" description="Ig-like" evidence="17">
    <location>
        <begin position="507"/>
        <end position="574"/>
    </location>
</feature>
<dbReference type="GO" id="GO:0007155">
    <property type="term" value="P:cell adhesion"/>
    <property type="evidence" value="ECO:0007669"/>
    <property type="project" value="UniProtKB-KW"/>
</dbReference>
<keyword evidence="4" id="KW-0430">Lectin</keyword>
<dbReference type="InterPro" id="IPR007110">
    <property type="entry name" value="Ig-like_dom"/>
</dbReference>
<gene>
    <name evidence="19" type="primary">CD22</name>
</gene>
<dbReference type="KEGG" id="pvp:105306634"/>
<evidence type="ECO:0000256" key="8">
    <source>
        <dbReference type="ARBA" id="ARBA00023157"/>
    </source>
</evidence>
<dbReference type="GO" id="GO:0055037">
    <property type="term" value="C:recycling endosome"/>
    <property type="evidence" value="ECO:0007669"/>
    <property type="project" value="TreeGrafter"/>
</dbReference>
<keyword evidence="7 16" id="KW-0472">Membrane</keyword>
<name>A0A6P3RGQ4_PTEVA</name>
<keyword evidence="2" id="KW-1003">Cell membrane</keyword>
<evidence type="ECO:0000256" key="5">
    <source>
        <dbReference type="ARBA" id="ARBA00022737"/>
    </source>
</evidence>
<comment type="subunit">
    <text evidence="15">Predominantly monomer of isoform CD22-beta. Also found as heterodimer of isoform CD22-beta and a shorter isoform. Interacts with PTPN6/SHP-1, LYN, SYK, PIK3R1/PIK3R2 and PLCG1 upon phosphorylation. Interacts with GRB2, INPP5D and SHC1 upon phosphorylation. May form a complex with INPP5D/SHIP, GRB2 and SHC1.</text>
</comment>
<evidence type="ECO:0000256" key="2">
    <source>
        <dbReference type="ARBA" id="ARBA00022475"/>
    </source>
</evidence>
<comment type="subcellular location">
    <subcellularLocation>
        <location evidence="1">Cell membrane</location>
        <topology evidence="1">Single-pass type I membrane protein</topology>
    </subcellularLocation>
</comment>
<dbReference type="GO" id="GO:0019903">
    <property type="term" value="F:protein phosphatase binding"/>
    <property type="evidence" value="ECO:0007669"/>
    <property type="project" value="TreeGrafter"/>
</dbReference>
<dbReference type="GO" id="GO:0030888">
    <property type="term" value="P:regulation of B cell proliferation"/>
    <property type="evidence" value="ECO:0007669"/>
    <property type="project" value="TreeGrafter"/>
</dbReference>
<keyword evidence="3" id="KW-0732">Signal</keyword>
<feature type="domain" description="Ig-like" evidence="17">
    <location>
        <begin position="324"/>
        <end position="414"/>
    </location>
</feature>
<keyword evidence="8" id="KW-1015">Disulfide bond</keyword>
<keyword evidence="19" id="KW-0675">Receptor</keyword>
<dbReference type="Pfam" id="PF24518">
    <property type="entry name" value="Ig_CD22"/>
    <property type="match status" value="1"/>
</dbReference>
<evidence type="ECO:0000313" key="19">
    <source>
        <dbReference type="RefSeq" id="XP_011380065.1"/>
    </source>
</evidence>
<keyword evidence="10" id="KW-0393">Immunoglobulin domain</keyword>
<evidence type="ECO:0000256" key="4">
    <source>
        <dbReference type="ARBA" id="ARBA00022734"/>
    </source>
</evidence>
<dbReference type="SMART" id="SM00409">
    <property type="entry name" value="IG"/>
    <property type="match status" value="7"/>
</dbReference>
<keyword evidence="16" id="KW-0812">Transmembrane</keyword>
<dbReference type="CDD" id="cd00096">
    <property type="entry name" value="Ig"/>
    <property type="match status" value="2"/>
</dbReference>
<evidence type="ECO:0000256" key="6">
    <source>
        <dbReference type="ARBA" id="ARBA00022889"/>
    </source>
</evidence>
<dbReference type="GO" id="GO:0050859">
    <property type="term" value="P:negative regulation of B cell receptor signaling pathway"/>
    <property type="evidence" value="ECO:0007669"/>
    <property type="project" value="TreeGrafter"/>
</dbReference>
<feature type="domain" description="Ig-like" evidence="17">
    <location>
        <begin position="681"/>
        <end position="764"/>
    </location>
</feature>
<protein>
    <recommendedName>
        <fullName evidence="12">B-cell receptor CD22</fullName>
    </recommendedName>
    <alternativeName>
        <fullName evidence="13">Sialic acid-binding Ig-like lectin 2</fullName>
    </alternativeName>
</protein>
<evidence type="ECO:0000256" key="7">
    <source>
        <dbReference type="ARBA" id="ARBA00023136"/>
    </source>
</evidence>
<dbReference type="GO" id="GO:0005769">
    <property type="term" value="C:early endosome"/>
    <property type="evidence" value="ECO:0007669"/>
    <property type="project" value="TreeGrafter"/>
</dbReference>